<comment type="caution">
    <text evidence="3">The sequence shown here is derived from an EMBL/GenBank/DDBJ whole genome shotgun (WGS) entry which is preliminary data.</text>
</comment>
<gene>
    <name evidence="3" type="ORF">ACFPTO_01525</name>
</gene>
<evidence type="ECO:0000313" key="3">
    <source>
        <dbReference type="EMBL" id="MFC5427494.1"/>
    </source>
</evidence>
<feature type="chain" id="PRO_5047185920" evidence="2">
    <location>
        <begin position="24"/>
        <end position="380"/>
    </location>
</feature>
<name>A0ABW0J386_9BURK</name>
<feature type="region of interest" description="Disordered" evidence="1">
    <location>
        <begin position="190"/>
        <end position="209"/>
    </location>
</feature>
<evidence type="ECO:0000313" key="4">
    <source>
        <dbReference type="Proteomes" id="UP001596103"/>
    </source>
</evidence>
<keyword evidence="4" id="KW-1185">Reference proteome</keyword>
<protein>
    <submittedName>
        <fullName evidence="3">Uncharacterized protein</fullName>
    </submittedName>
</protein>
<dbReference type="Proteomes" id="UP001596103">
    <property type="component" value="Unassembled WGS sequence"/>
</dbReference>
<sequence length="380" mass="40734">MQTRKLGRAAITSVLASSIGAFAQGVPQPDLPGSDPHWIKLTVGGQDCRTFDPNPVPGEHVTWTGGCSHGLTSGAGTETWYHPNGTLSGTDTGTMVDGYLEGRVTQDKMENGMRRHDVAQFVHGIQNGYATLETYDSSGRIVERDTVYLINNLANGAGSKILYRADGTISQQYTGPFENGHPISGQRIASTASKNTPTNSQQSSQGAPTNASKVGFTFMGIKLGVPIEASAPKCTPTTPDNQMCWVQALGIIGLFNPPDIGFTYSIGILPLNDDVKNPIYVISIKFTGSDYSDVVSMFAVKYGKPTSIKKNVLDVNGEERVYMSPKWDIGGVQIDISLEDDGGLGIIPVAQIIDKKLNSMQNAENARQKEKQIQGGASKF</sequence>
<dbReference type="RefSeq" id="WP_377708939.1">
    <property type="nucleotide sequence ID" value="NZ_JBHSMP010000005.1"/>
</dbReference>
<reference evidence="4" key="1">
    <citation type="journal article" date="2019" name="Int. J. Syst. Evol. Microbiol.">
        <title>The Global Catalogue of Microorganisms (GCM) 10K type strain sequencing project: providing services to taxonomists for standard genome sequencing and annotation.</title>
        <authorList>
            <consortium name="The Broad Institute Genomics Platform"/>
            <consortium name="The Broad Institute Genome Sequencing Center for Infectious Disease"/>
            <person name="Wu L."/>
            <person name="Ma J."/>
        </authorList>
    </citation>
    <scope>NUCLEOTIDE SEQUENCE [LARGE SCALE GENOMIC DNA]</scope>
    <source>
        <strain evidence="4">CCUG 56042</strain>
    </source>
</reference>
<accession>A0ABW0J386</accession>
<proteinExistence type="predicted"/>
<feature type="signal peptide" evidence="2">
    <location>
        <begin position="1"/>
        <end position="23"/>
    </location>
</feature>
<dbReference type="EMBL" id="JBHSMP010000005">
    <property type="protein sequence ID" value="MFC5427494.1"/>
    <property type="molecule type" value="Genomic_DNA"/>
</dbReference>
<evidence type="ECO:0000256" key="2">
    <source>
        <dbReference type="SAM" id="SignalP"/>
    </source>
</evidence>
<organism evidence="3 4">
    <name type="scientific">Paraburkholderia denitrificans</name>
    <dbReference type="NCBI Taxonomy" id="694025"/>
    <lineage>
        <taxon>Bacteria</taxon>
        <taxon>Pseudomonadati</taxon>
        <taxon>Pseudomonadota</taxon>
        <taxon>Betaproteobacteria</taxon>
        <taxon>Burkholderiales</taxon>
        <taxon>Burkholderiaceae</taxon>
        <taxon>Paraburkholderia</taxon>
    </lineage>
</organism>
<evidence type="ECO:0000256" key="1">
    <source>
        <dbReference type="SAM" id="MobiDB-lite"/>
    </source>
</evidence>
<keyword evidence="2" id="KW-0732">Signal</keyword>